<dbReference type="InterPro" id="IPR036322">
    <property type="entry name" value="WD40_repeat_dom_sf"/>
</dbReference>
<dbReference type="EMBL" id="HBUF01642117">
    <property type="protein sequence ID" value="CAG6785165.1"/>
    <property type="molecule type" value="Transcribed_RNA"/>
</dbReference>
<dbReference type="AlphaFoldDB" id="A0A8D9BHD3"/>
<dbReference type="PROSITE" id="PS01025">
    <property type="entry name" value="PR55_2"/>
    <property type="match status" value="1"/>
</dbReference>
<accession>A0A8D9BHD3</accession>
<dbReference type="EMBL" id="HBUF01642116">
    <property type="protein sequence ID" value="CAG6785162.1"/>
    <property type="molecule type" value="Transcribed_RNA"/>
</dbReference>
<evidence type="ECO:0000256" key="1">
    <source>
        <dbReference type="ARBA" id="ARBA00008259"/>
    </source>
</evidence>
<dbReference type="PIRSF" id="PIRSF037309">
    <property type="entry name" value="PP2A_PR55"/>
    <property type="match status" value="1"/>
</dbReference>
<evidence type="ECO:0000313" key="5">
    <source>
        <dbReference type="EMBL" id="CAG6785165.1"/>
    </source>
</evidence>
<dbReference type="GO" id="GO:0000159">
    <property type="term" value="C:protein phosphatase type 2A complex"/>
    <property type="evidence" value="ECO:0007669"/>
    <property type="project" value="UniProtKB-UniRule"/>
</dbReference>
<sequence length="467" mass="53852">MAGNGDIQWCFSQVKGTLDEDVSDADIISCVEFNHDGELLATGDKGGRVVIFQRDPLSKTSIPKRGEYNVYSTFQSHEPEFDYLKSLEIEEKINKIRWLRRKNQSHFLLSTNDKTIKLWKVSERDKTVDGYNTKEENGTPRDPANITSLRVPQIKPIELTVEASPRRIFANAHTYHINSISVNSDQETYLSADDLRINLWHQEITDQSFNIVDIKPTNMEELNEVITAAEFHPIDCNLFVYSSSKGTIRLCDMRAAALCDRHSKFFEEPEDPTNKSFFSEIISSISDVKISNSGRYMISRDYLCVKVWDLHMESRPVETYPVHEYLRSKLCSLYLFHITCSLLSQVHEYLRSKLCSLYENDCIFDKFEVCWSGTDSAIMTGSYNNFFRMFDRINKRDATLEAAREIAKPKTLLRPRKVCTGGKRKKDEISVDCLDFNKKILHTAWHPSENVIAVAATNNLYLFHDKL</sequence>
<dbReference type="InterPro" id="IPR015943">
    <property type="entry name" value="WD40/YVTN_repeat-like_dom_sf"/>
</dbReference>
<dbReference type="PRINTS" id="PR00600">
    <property type="entry name" value="PP2APR55"/>
</dbReference>
<reference evidence="5" key="1">
    <citation type="submission" date="2021-05" db="EMBL/GenBank/DDBJ databases">
        <authorList>
            <person name="Alioto T."/>
            <person name="Alioto T."/>
            <person name="Gomez Garrido J."/>
        </authorList>
    </citation>
    <scope>NUCLEOTIDE SEQUENCE</scope>
</reference>
<organism evidence="5">
    <name type="scientific">Cacopsylla melanoneura</name>
    <dbReference type="NCBI Taxonomy" id="428564"/>
    <lineage>
        <taxon>Eukaryota</taxon>
        <taxon>Metazoa</taxon>
        <taxon>Ecdysozoa</taxon>
        <taxon>Arthropoda</taxon>
        <taxon>Hexapoda</taxon>
        <taxon>Insecta</taxon>
        <taxon>Pterygota</taxon>
        <taxon>Neoptera</taxon>
        <taxon>Paraneoptera</taxon>
        <taxon>Hemiptera</taxon>
        <taxon>Sternorrhyncha</taxon>
        <taxon>Psylloidea</taxon>
        <taxon>Psyllidae</taxon>
        <taxon>Psyllinae</taxon>
        <taxon>Cacopsylla</taxon>
    </lineage>
</organism>
<dbReference type="Pfam" id="PF00400">
    <property type="entry name" value="WD40"/>
    <property type="match status" value="1"/>
</dbReference>
<dbReference type="FunFam" id="2.130.10.10:FF:001892">
    <property type="entry name" value="Serine/threonine-protein phosphatase 2A 55 kDa regulatory subunit B"/>
    <property type="match status" value="1"/>
</dbReference>
<name>A0A8D9BHD3_9HEMI</name>
<keyword evidence="2 4" id="KW-0853">WD repeat</keyword>
<evidence type="ECO:0000256" key="2">
    <source>
        <dbReference type="ARBA" id="ARBA00022574"/>
    </source>
</evidence>
<dbReference type="Gene3D" id="2.130.10.10">
    <property type="entry name" value="YVTN repeat-like/Quinoprotein amine dehydrogenase"/>
    <property type="match status" value="2"/>
</dbReference>
<dbReference type="InterPro" id="IPR001680">
    <property type="entry name" value="WD40_rpt"/>
</dbReference>
<dbReference type="GO" id="GO:0019888">
    <property type="term" value="F:protein phosphatase regulator activity"/>
    <property type="evidence" value="ECO:0007669"/>
    <property type="project" value="InterPro"/>
</dbReference>
<evidence type="ECO:0000256" key="3">
    <source>
        <dbReference type="ARBA" id="ARBA00022737"/>
    </source>
</evidence>
<dbReference type="SMART" id="SM00320">
    <property type="entry name" value="WD40"/>
    <property type="match status" value="7"/>
</dbReference>
<keyword evidence="3 4" id="KW-0677">Repeat</keyword>
<evidence type="ECO:0000256" key="4">
    <source>
        <dbReference type="RuleBase" id="RU331113"/>
    </source>
</evidence>
<dbReference type="PROSITE" id="PS01024">
    <property type="entry name" value="PR55_1"/>
    <property type="match status" value="1"/>
</dbReference>
<comment type="similarity">
    <text evidence="1 4">Belongs to the phosphatase 2A regulatory subunit B family.</text>
</comment>
<protein>
    <recommendedName>
        <fullName evidence="4">Serine/threonine-protein phosphatase 2A 55 kDa regulatory subunit B</fullName>
    </recommendedName>
</protein>
<dbReference type="SUPFAM" id="SSF50978">
    <property type="entry name" value="WD40 repeat-like"/>
    <property type="match status" value="1"/>
</dbReference>
<proteinExistence type="inferred from homology"/>
<dbReference type="InterPro" id="IPR000009">
    <property type="entry name" value="PP2A_PR55"/>
</dbReference>
<dbReference type="InterPro" id="IPR018067">
    <property type="entry name" value="PP2A_PR55_CS"/>
</dbReference>
<dbReference type="PANTHER" id="PTHR11871">
    <property type="entry name" value="PROTEIN PHOSPHATASE PP2A REGULATORY SUBUNIT B"/>
    <property type="match status" value="1"/>
</dbReference>